<reference evidence="7 8" key="1">
    <citation type="submission" date="2023-07" db="EMBL/GenBank/DDBJ databases">
        <title>Bacillus lucianemedeirus sp. nov, a new species isolated from an immunobiological production facility.</title>
        <authorList>
            <person name="Costa L.V."/>
            <person name="Miranda R.V.S.L."/>
            <person name="Brandao M.L.L."/>
            <person name="Reis C.M.F."/>
            <person name="Frazao A.M."/>
            <person name="Cruz F.V."/>
            <person name="Baio P.V.P."/>
            <person name="Veras J.F.C."/>
            <person name="Ramos J.N."/>
            <person name="Vieira V."/>
        </authorList>
    </citation>
    <scope>NUCLEOTIDE SEQUENCE [LARGE SCALE GENOMIC DNA]</scope>
    <source>
        <strain evidence="7 8">B190/17</strain>
    </source>
</reference>
<evidence type="ECO:0000259" key="6">
    <source>
        <dbReference type="SMART" id="SM00833"/>
    </source>
</evidence>
<dbReference type="SMART" id="SM00833">
    <property type="entry name" value="CobW_C"/>
    <property type="match status" value="1"/>
</dbReference>
<dbReference type="PANTHER" id="PTHR13748:SF62">
    <property type="entry name" value="COBW DOMAIN-CONTAINING PROTEIN"/>
    <property type="match status" value="1"/>
</dbReference>
<dbReference type="Proteomes" id="UP001619911">
    <property type="component" value="Unassembled WGS sequence"/>
</dbReference>
<dbReference type="InterPro" id="IPR011629">
    <property type="entry name" value="CobW-like_C"/>
</dbReference>
<keyword evidence="1" id="KW-0547">Nucleotide-binding</keyword>
<evidence type="ECO:0000256" key="3">
    <source>
        <dbReference type="ARBA" id="ARBA00023186"/>
    </source>
</evidence>
<dbReference type="InterPro" id="IPR051316">
    <property type="entry name" value="Zinc-reg_GTPase_activator"/>
</dbReference>
<feature type="domain" description="CobW C-terminal" evidence="6">
    <location>
        <begin position="217"/>
        <end position="302"/>
    </location>
</feature>
<keyword evidence="8" id="KW-1185">Reference proteome</keyword>
<sequence length="303" mass="34574">MKKQVYVLSGFLGSGKTTLLKQLLLYLKGQHRRPAVLMNELGDVSVDSAAVENDTPLRELLNGCICCTVQEQLESQLQELLFNETFDDLIIETTGAAHPVEAIDAIMSPLFSDQLEWKGIVTVVDCLTWKKRASLSPAVLQLMYEQIKHADLLILNKTDLVSEMDVATLTYEIQQINPQRMLYVAVNAKVPMKALESLAMSKKEGTKTVRVDQHLHLNVFSHTFDHQVNMEAFEQWVRRHSGQIYRMKGYVPVEQSKFPMLFQYSYGMPLWMPEEMNMPANLVIIGEQLDQINMLAELKELEK</sequence>
<dbReference type="Gene3D" id="3.30.1220.10">
    <property type="entry name" value="CobW-like, C-terminal domain"/>
    <property type="match status" value="1"/>
</dbReference>
<dbReference type="Pfam" id="PF02492">
    <property type="entry name" value="cobW"/>
    <property type="match status" value="1"/>
</dbReference>
<dbReference type="Gene3D" id="3.40.50.300">
    <property type="entry name" value="P-loop containing nucleotide triphosphate hydrolases"/>
    <property type="match status" value="1"/>
</dbReference>
<accession>A0ABW8I3S3</accession>
<keyword evidence="3" id="KW-0143">Chaperone</keyword>
<dbReference type="RefSeq" id="WP_404313634.1">
    <property type="nucleotide sequence ID" value="NZ_JAUIYO010000001.1"/>
</dbReference>
<evidence type="ECO:0000256" key="1">
    <source>
        <dbReference type="ARBA" id="ARBA00022741"/>
    </source>
</evidence>
<gene>
    <name evidence="7" type="ORF">QYG89_00280</name>
</gene>
<comment type="catalytic activity">
    <reaction evidence="5">
        <text>GTP + H2O = GDP + phosphate + H(+)</text>
        <dbReference type="Rhea" id="RHEA:19669"/>
        <dbReference type="ChEBI" id="CHEBI:15377"/>
        <dbReference type="ChEBI" id="CHEBI:15378"/>
        <dbReference type="ChEBI" id="CHEBI:37565"/>
        <dbReference type="ChEBI" id="CHEBI:43474"/>
        <dbReference type="ChEBI" id="CHEBI:58189"/>
    </reaction>
    <physiologicalReaction direction="left-to-right" evidence="5">
        <dbReference type="Rhea" id="RHEA:19670"/>
    </physiologicalReaction>
</comment>
<evidence type="ECO:0000256" key="5">
    <source>
        <dbReference type="ARBA" id="ARBA00049117"/>
    </source>
</evidence>
<dbReference type="InterPro" id="IPR027417">
    <property type="entry name" value="P-loop_NTPase"/>
</dbReference>
<comment type="caution">
    <text evidence="7">The sequence shown here is derived from an EMBL/GenBank/DDBJ whole genome shotgun (WGS) entry which is preliminary data.</text>
</comment>
<dbReference type="Pfam" id="PF07683">
    <property type="entry name" value="CobW_C"/>
    <property type="match status" value="1"/>
</dbReference>
<evidence type="ECO:0000256" key="4">
    <source>
        <dbReference type="ARBA" id="ARBA00034320"/>
    </source>
</evidence>
<proteinExistence type="inferred from homology"/>
<dbReference type="SUPFAM" id="SSF90002">
    <property type="entry name" value="Hypothetical protein YjiA, C-terminal domain"/>
    <property type="match status" value="1"/>
</dbReference>
<dbReference type="CDD" id="cd03112">
    <property type="entry name" value="CobW-like"/>
    <property type="match status" value="1"/>
</dbReference>
<evidence type="ECO:0000313" key="8">
    <source>
        <dbReference type="Proteomes" id="UP001619911"/>
    </source>
</evidence>
<dbReference type="EMBL" id="JAUIYO010000001">
    <property type="protein sequence ID" value="MFK2824130.1"/>
    <property type="molecule type" value="Genomic_DNA"/>
</dbReference>
<dbReference type="PANTHER" id="PTHR13748">
    <property type="entry name" value="COBW-RELATED"/>
    <property type="match status" value="1"/>
</dbReference>
<evidence type="ECO:0000256" key="2">
    <source>
        <dbReference type="ARBA" id="ARBA00022801"/>
    </source>
</evidence>
<organism evidence="7 8">
    <name type="scientific">Bacillus lumedeiriae</name>
    <dbReference type="NCBI Taxonomy" id="3058829"/>
    <lineage>
        <taxon>Bacteria</taxon>
        <taxon>Bacillati</taxon>
        <taxon>Bacillota</taxon>
        <taxon>Bacilli</taxon>
        <taxon>Bacillales</taxon>
        <taxon>Bacillaceae</taxon>
        <taxon>Bacillus</taxon>
    </lineage>
</organism>
<protein>
    <submittedName>
        <fullName evidence="7">GTP-binding protein</fullName>
    </submittedName>
</protein>
<keyword evidence="2" id="KW-0378">Hydrolase</keyword>
<dbReference type="InterPro" id="IPR003495">
    <property type="entry name" value="CobW/HypB/UreG_nucleotide-bd"/>
</dbReference>
<name>A0ABW8I3S3_9BACI</name>
<dbReference type="InterPro" id="IPR036627">
    <property type="entry name" value="CobW-likC_sf"/>
</dbReference>
<comment type="similarity">
    <text evidence="4">Belongs to the SIMIBI class G3E GTPase family. ZNG1 subfamily.</text>
</comment>
<evidence type="ECO:0000313" key="7">
    <source>
        <dbReference type="EMBL" id="MFK2824130.1"/>
    </source>
</evidence>
<dbReference type="SUPFAM" id="SSF52540">
    <property type="entry name" value="P-loop containing nucleoside triphosphate hydrolases"/>
    <property type="match status" value="1"/>
</dbReference>